<sequence precursor="true">MRLLFSALVLTAVSSAFADDHCASRTQAIINRGGSDTQLLSAINRLPEQCAADPFTRVKAAELYAATGELNSALGLLSATEDFGEYAESARILEARIFLVGGKPDIAKQILKQTIVDHPGKPTAAMQYGEILLTEGRSQEAFDSFIHSLQAEPTARAYRGTAVAAYRIGDCTQAITALDQAMYMDEAGTTRSWSAMVTGARCFMEQGKFRAATGALKATLEADENAMNRKAVKDTLIALRAAIRQAQQSGDKSTDADQITLQEIDL</sequence>
<reference evidence="3" key="1">
    <citation type="submission" date="2016-01" db="EMBL/GenBank/DDBJ databases">
        <title>Complete genome sequence of Microbulbifer sp. CCB-MM1, a halophile isolated from Matang Mangrove Forest, Perak.</title>
        <authorList>
            <person name="Moh T.H."/>
            <person name="Dinesh B."/>
            <person name="Lau N.-S."/>
            <person name="Go F."/>
            <person name="Alexander Chong S.-C."/>
        </authorList>
    </citation>
    <scope>NUCLEOTIDE SEQUENCE [LARGE SCALE GENOMIC DNA]</scope>
    <source>
        <strain evidence="3">CCB-MM1</strain>
    </source>
</reference>
<accession>A0A1C9W4F6</accession>
<dbReference type="SUPFAM" id="SSF48452">
    <property type="entry name" value="TPR-like"/>
    <property type="match status" value="1"/>
</dbReference>
<evidence type="ECO:0008006" key="4">
    <source>
        <dbReference type="Google" id="ProtNLM"/>
    </source>
</evidence>
<protein>
    <recommendedName>
        <fullName evidence="4">Tetratricopeptide repeat protein</fullName>
    </recommendedName>
</protein>
<dbReference type="STRING" id="1769779.AUP74_00540"/>
<organism evidence="2 3">
    <name type="scientific">Microbulbifer aggregans</name>
    <dbReference type="NCBI Taxonomy" id="1769779"/>
    <lineage>
        <taxon>Bacteria</taxon>
        <taxon>Pseudomonadati</taxon>
        <taxon>Pseudomonadota</taxon>
        <taxon>Gammaproteobacteria</taxon>
        <taxon>Cellvibrionales</taxon>
        <taxon>Microbulbiferaceae</taxon>
        <taxon>Microbulbifer</taxon>
    </lineage>
</organism>
<feature type="signal peptide" evidence="1">
    <location>
        <begin position="1"/>
        <end position="18"/>
    </location>
</feature>
<dbReference type="KEGG" id="micc:AUP74_00540"/>
<proteinExistence type="predicted"/>
<evidence type="ECO:0000313" key="3">
    <source>
        <dbReference type="Proteomes" id="UP000095672"/>
    </source>
</evidence>
<dbReference type="AlphaFoldDB" id="A0A1C9W4F6"/>
<keyword evidence="1" id="KW-0732">Signal</keyword>
<dbReference type="Pfam" id="PF13432">
    <property type="entry name" value="TPR_16"/>
    <property type="match status" value="1"/>
</dbReference>
<dbReference type="Proteomes" id="UP000095672">
    <property type="component" value="Chromosome"/>
</dbReference>
<dbReference type="InterPro" id="IPR011990">
    <property type="entry name" value="TPR-like_helical_dom_sf"/>
</dbReference>
<dbReference type="RefSeq" id="WP_069946204.1">
    <property type="nucleotide sequence ID" value="NZ_CP014143.1"/>
</dbReference>
<dbReference type="Gene3D" id="1.25.40.10">
    <property type="entry name" value="Tetratricopeptide repeat domain"/>
    <property type="match status" value="1"/>
</dbReference>
<feature type="chain" id="PRO_5008895381" description="Tetratricopeptide repeat protein" evidence="1">
    <location>
        <begin position="19"/>
        <end position="266"/>
    </location>
</feature>
<dbReference type="EMBL" id="CP014143">
    <property type="protein sequence ID" value="AOS96010.1"/>
    <property type="molecule type" value="Genomic_DNA"/>
</dbReference>
<name>A0A1C9W4F6_9GAMM</name>
<evidence type="ECO:0000313" key="2">
    <source>
        <dbReference type="EMBL" id="AOS96010.1"/>
    </source>
</evidence>
<keyword evidence="3" id="KW-1185">Reference proteome</keyword>
<evidence type="ECO:0000256" key="1">
    <source>
        <dbReference type="SAM" id="SignalP"/>
    </source>
</evidence>
<gene>
    <name evidence="2" type="ORF">AUP74_00540</name>
</gene>